<dbReference type="InterPro" id="IPR036624">
    <property type="entry name" value="Hcp1-lik_sf"/>
</dbReference>
<evidence type="ECO:0000313" key="1">
    <source>
        <dbReference type="EMBL" id="NYS25632.1"/>
    </source>
</evidence>
<dbReference type="RefSeq" id="WP_179906432.1">
    <property type="nucleotide sequence ID" value="NZ_JACBXS010000022.1"/>
</dbReference>
<dbReference type="Gene3D" id="2.30.110.20">
    <property type="entry name" value="Hcp1-like"/>
    <property type="match status" value="1"/>
</dbReference>
<dbReference type="SUPFAM" id="SSF141452">
    <property type="entry name" value="Hcp1-like"/>
    <property type="match status" value="1"/>
</dbReference>
<dbReference type="PANTHER" id="PTHR36152">
    <property type="entry name" value="CYTOPLASMIC PROTEIN-RELATED"/>
    <property type="match status" value="1"/>
</dbReference>
<dbReference type="PANTHER" id="PTHR36152:SF1">
    <property type="entry name" value="UBIQUITIN-LIKE DOMAIN-CONTAINING PROTEIN"/>
    <property type="match status" value="1"/>
</dbReference>
<reference evidence="1 2" key="1">
    <citation type="journal article" date="2000" name="Arch. Microbiol.">
        <title>Rhodobaca bogoriensis gen. nov. and sp. nov., an alkaliphilic purple nonsulfur bacterium from African Rift Valley soda lakes.</title>
        <authorList>
            <person name="Milford A.D."/>
            <person name="Achenbach L.A."/>
            <person name="Jung D.O."/>
            <person name="Madigan M.T."/>
        </authorList>
    </citation>
    <scope>NUCLEOTIDE SEQUENCE [LARGE SCALE GENOMIC DNA]</scope>
    <source>
        <strain evidence="1 2">2376</strain>
    </source>
</reference>
<dbReference type="EMBL" id="JACBXS010000022">
    <property type="protein sequence ID" value="NYS25632.1"/>
    <property type="molecule type" value="Genomic_DNA"/>
</dbReference>
<name>A0A7Z0I0F5_9RHOB</name>
<gene>
    <name evidence="1" type="ORF">HUK65_11575</name>
</gene>
<evidence type="ECO:0000313" key="2">
    <source>
        <dbReference type="Proteomes" id="UP000529417"/>
    </source>
</evidence>
<dbReference type="Proteomes" id="UP000529417">
    <property type="component" value="Unassembled WGS sequence"/>
</dbReference>
<proteinExistence type="predicted"/>
<protein>
    <submittedName>
        <fullName evidence="1">Type VI secretion system tube protein Hcp</fullName>
    </submittedName>
</protein>
<dbReference type="AlphaFoldDB" id="A0A7Z0I0F5"/>
<accession>A0A7Z0I0F5</accession>
<dbReference type="InterPro" id="IPR008514">
    <property type="entry name" value="T6SS_Hcp"/>
</dbReference>
<keyword evidence="2" id="KW-1185">Reference proteome</keyword>
<dbReference type="InterPro" id="IPR053165">
    <property type="entry name" value="HSI-I_assembly_Hcp1"/>
</dbReference>
<comment type="caution">
    <text evidence="1">The sequence shown here is derived from an EMBL/GenBank/DDBJ whole genome shotgun (WGS) entry which is preliminary data.</text>
</comment>
<sequence length="165" mass="17855">MAVDMFLKIGEIKGEARDSTYNGKDGWIDILAWSWGVSNSGSTHFGSGSGAGKANFQDISVTKYIDKATPDLMKSTSKGTHHGTATLIVRKAGDKPLDYLKIEMEDVMLTSFSTGGSGGEDRLTENISLNFDWFKITYTEQLQSGAAGATPDFQWSIASQGEKRA</sequence>
<organism evidence="1 2">
    <name type="scientific">Rhabdonatronobacter sediminivivens</name>
    <dbReference type="NCBI Taxonomy" id="2743469"/>
    <lineage>
        <taxon>Bacteria</taxon>
        <taxon>Pseudomonadati</taxon>
        <taxon>Pseudomonadota</taxon>
        <taxon>Alphaproteobacteria</taxon>
        <taxon>Rhodobacterales</taxon>
        <taxon>Paracoccaceae</taxon>
        <taxon>Rhabdonatronobacter</taxon>
    </lineage>
</organism>
<dbReference type="Pfam" id="PF05638">
    <property type="entry name" value="T6SS_HCP"/>
    <property type="match status" value="1"/>
</dbReference>